<dbReference type="Gene3D" id="3.50.50.60">
    <property type="entry name" value="FAD/NAD(P)-binding domain"/>
    <property type="match status" value="1"/>
</dbReference>
<dbReference type="EMBL" id="AZRL01000011">
    <property type="protein sequence ID" value="PNR96878.1"/>
    <property type="molecule type" value="Genomic_DNA"/>
</dbReference>
<dbReference type="InterPro" id="IPR036188">
    <property type="entry name" value="FAD/NAD-bd_sf"/>
</dbReference>
<evidence type="ECO:0000256" key="7">
    <source>
        <dbReference type="ARBA" id="ARBA00023002"/>
    </source>
</evidence>
<dbReference type="SUPFAM" id="SSF51971">
    <property type="entry name" value="Nucleotide-binding domain"/>
    <property type="match status" value="1"/>
</dbReference>
<evidence type="ECO:0000256" key="3">
    <source>
        <dbReference type="ARBA" id="ARBA00011048"/>
    </source>
</evidence>
<sequence length="643" mass="70890">MFPKLFTPININGVEIKNRVVFLPHATVYVDQDYAPTEREMYYYEERAKGGAGLIIVPSRIVHPTGVFPGLGIGYNRENIPKFKKIVDAVHFHGAKTFIQLSHMGNQTKSVETFHPTWAPSAIPDMTVGEMPKEMTLEEIKELVESFALCAEILMEAGFDGVEIKVAHDGILGQFVSLLKNKRTDEYGVSIENRGRIIVEILSAIRVKIGQIPLGVRLGINRYMPGDYGVDEAVEYAKMFTTVADYISTDTGTWESIDMLVPSMNIPQGFLLKDVARIKQATGKIVIGNGRIVWPATAEGALEKGYLDMVGMARAQIADPYWAKKAEAGKPYEIRGCIGCNQKCMGRLLENLPISCVQNPTSGHEKKYGEDVLYKKTSKPKKIVVVGGGPSGMKAAEIYARRGNQVVLFEKDPELGGRVRWERRIPGRRGVAGVSRYLMYMLDILDNVDARLNSKADVEAVLKEKPDIVIIATGSTLISANPNYYSTIEALNENVKGNNILVVDNDSTTEGSGIVELFVKANKIVHWLTPSFFNGQNITPPILLDNFKRLAGKENLILHPMKVLMDFKDGEATLLNIYLNTVEKLNGIDSVVVTGIKEPNNSLYDSLKGKVPELYLIGDAAAPRDIASALEDAVGLTELIKDA</sequence>
<dbReference type="Pfam" id="PF13450">
    <property type="entry name" value="NAD_binding_8"/>
    <property type="match status" value="1"/>
</dbReference>
<dbReference type="InterPro" id="IPR001155">
    <property type="entry name" value="OxRdtase_FMN_N"/>
</dbReference>
<dbReference type="InterPro" id="IPR013785">
    <property type="entry name" value="Aldolase_TIM"/>
</dbReference>
<keyword evidence="9" id="KW-0411">Iron-sulfur</keyword>
<keyword evidence="6" id="KW-0479">Metal-binding</keyword>
<keyword evidence="4" id="KW-0285">Flavoprotein</keyword>
<proteinExistence type="inferred from homology"/>
<reference evidence="11 12" key="1">
    <citation type="submission" date="2013-12" db="EMBL/GenBank/DDBJ databases">
        <title>Comparative genomics of Petrotoga isolates.</title>
        <authorList>
            <person name="Nesbo C.L."/>
            <person name="Charchuk R."/>
            <person name="Chow K."/>
        </authorList>
    </citation>
    <scope>NUCLEOTIDE SEQUENCE [LARGE SCALE GENOMIC DNA]</scope>
    <source>
        <strain evidence="11 12">DSM 13574</strain>
    </source>
</reference>
<evidence type="ECO:0000256" key="5">
    <source>
        <dbReference type="ARBA" id="ARBA00022643"/>
    </source>
</evidence>
<keyword evidence="5" id="KW-0288">FMN</keyword>
<evidence type="ECO:0000259" key="10">
    <source>
        <dbReference type="Pfam" id="PF00724"/>
    </source>
</evidence>
<dbReference type="Pfam" id="PF00724">
    <property type="entry name" value="Oxidored_FMN"/>
    <property type="match status" value="1"/>
</dbReference>
<dbReference type="Gene3D" id="3.20.20.70">
    <property type="entry name" value="Aldolase class I"/>
    <property type="match status" value="1"/>
</dbReference>
<comment type="caution">
    <text evidence="11">The sequence shown here is derived from an EMBL/GenBank/DDBJ whole genome shotgun (WGS) entry which is preliminary data.</text>
</comment>
<organism evidence="11 12">
    <name type="scientific">Petrotoga olearia DSM 13574</name>
    <dbReference type="NCBI Taxonomy" id="1122955"/>
    <lineage>
        <taxon>Bacteria</taxon>
        <taxon>Thermotogati</taxon>
        <taxon>Thermotogota</taxon>
        <taxon>Thermotogae</taxon>
        <taxon>Petrotogales</taxon>
        <taxon>Petrotogaceae</taxon>
        <taxon>Petrotoga</taxon>
    </lineage>
</organism>
<dbReference type="GO" id="GO:0051536">
    <property type="term" value="F:iron-sulfur cluster binding"/>
    <property type="evidence" value="ECO:0007669"/>
    <property type="project" value="UniProtKB-KW"/>
</dbReference>
<keyword evidence="7" id="KW-0560">Oxidoreductase</keyword>
<evidence type="ECO:0000313" key="11">
    <source>
        <dbReference type="EMBL" id="PNR96878.1"/>
    </source>
</evidence>
<comment type="cofactor">
    <cofactor evidence="2">
        <name>[4Fe-4S] cluster</name>
        <dbReference type="ChEBI" id="CHEBI:49883"/>
    </cofactor>
</comment>
<dbReference type="PRINTS" id="PR00419">
    <property type="entry name" value="ADXRDTASE"/>
</dbReference>
<dbReference type="PANTHER" id="PTHR42917:SF2">
    <property type="entry name" value="2,4-DIENOYL-COA REDUCTASE [(2E)-ENOYL-COA-PRODUCING]"/>
    <property type="match status" value="1"/>
</dbReference>
<dbReference type="GO" id="GO:0016491">
    <property type="term" value="F:oxidoreductase activity"/>
    <property type="evidence" value="ECO:0007669"/>
    <property type="project" value="UniProtKB-KW"/>
</dbReference>
<evidence type="ECO:0000256" key="2">
    <source>
        <dbReference type="ARBA" id="ARBA00001966"/>
    </source>
</evidence>
<evidence type="ECO:0000256" key="9">
    <source>
        <dbReference type="ARBA" id="ARBA00023014"/>
    </source>
</evidence>
<dbReference type="InterPro" id="IPR051793">
    <property type="entry name" value="NADH:flavin_oxidoreductase"/>
</dbReference>
<dbReference type="SUPFAM" id="SSF51395">
    <property type="entry name" value="FMN-linked oxidoreductases"/>
    <property type="match status" value="1"/>
</dbReference>
<name>A0A2K1P267_9BACT</name>
<evidence type="ECO:0000256" key="1">
    <source>
        <dbReference type="ARBA" id="ARBA00001917"/>
    </source>
</evidence>
<comment type="cofactor">
    <cofactor evidence="1">
        <name>FMN</name>
        <dbReference type="ChEBI" id="CHEBI:58210"/>
    </cofactor>
</comment>
<feature type="domain" description="NADH:flavin oxidoreductase/NADH oxidase N-terminal" evidence="10">
    <location>
        <begin position="4"/>
        <end position="331"/>
    </location>
</feature>
<dbReference type="GO" id="GO:0010181">
    <property type="term" value="F:FMN binding"/>
    <property type="evidence" value="ECO:0007669"/>
    <property type="project" value="InterPro"/>
</dbReference>
<keyword evidence="8" id="KW-0408">Iron</keyword>
<gene>
    <name evidence="11" type="ORF">X929_04080</name>
</gene>
<comment type="similarity">
    <text evidence="3">In the N-terminal section; belongs to the NADH:flavin oxidoreductase/NADH oxidase family.</text>
</comment>
<evidence type="ECO:0000313" key="12">
    <source>
        <dbReference type="Proteomes" id="UP000236434"/>
    </source>
</evidence>
<dbReference type="Gene3D" id="3.40.50.720">
    <property type="entry name" value="NAD(P)-binding Rossmann-like Domain"/>
    <property type="match status" value="1"/>
</dbReference>
<evidence type="ECO:0000256" key="6">
    <source>
        <dbReference type="ARBA" id="ARBA00022723"/>
    </source>
</evidence>
<evidence type="ECO:0000256" key="8">
    <source>
        <dbReference type="ARBA" id="ARBA00023004"/>
    </source>
</evidence>
<dbReference type="PANTHER" id="PTHR42917">
    <property type="entry name" value="2,4-DIENOYL-COA REDUCTASE"/>
    <property type="match status" value="1"/>
</dbReference>
<dbReference type="AlphaFoldDB" id="A0A2K1P267"/>
<accession>A0A2K1P267</accession>
<dbReference type="SUPFAM" id="SSF51905">
    <property type="entry name" value="FAD/NAD(P)-binding domain"/>
    <property type="match status" value="1"/>
</dbReference>
<protein>
    <submittedName>
        <fullName evidence="11">2,4-dienoyl-CoA reductase</fullName>
    </submittedName>
</protein>
<dbReference type="GO" id="GO:0046872">
    <property type="term" value="F:metal ion binding"/>
    <property type="evidence" value="ECO:0007669"/>
    <property type="project" value="UniProtKB-KW"/>
</dbReference>
<evidence type="ECO:0000256" key="4">
    <source>
        <dbReference type="ARBA" id="ARBA00022630"/>
    </source>
</evidence>
<dbReference type="Proteomes" id="UP000236434">
    <property type="component" value="Unassembled WGS sequence"/>
</dbReference>